<accession>A0AAD7BVP4</accession>
<name>A0AAD7BVP4_MYCRO</name>
<organism evidence="1 2">
    <name type="scientific">Mycena rosella</name>
    <name type="common">Pink bonnet</name>
    <name type="synonym">Agaricus rosellus</name>
    <dbReference type="NCBI Taxonomy" id="1033263"/>
    <lineage>
        <taxon>Eukaryota</taxon>
        <taxon>Fungi</taxon>
        <taxon>Dikarya</taxon>
        <taxon>Basidiomycota</taxon>
        <taxon>Agaricomycotina</taxon>
        <taxon>Agaricomycetes</taxon>
        <taxon>Agaricomycetidae</taxon>
        <taxon>Agaricales</taxon>
        <taxon>Marasmiineae</taxon>
        <taxon>Mycenaceae</taxon>
        <taxon>Mycena</taxon>
    </lineage>
</organism>
<gene>
    <name evidence="1" type="ORF">B0H17DRAFT_1217651</name>
</gene>
<evidence type="ECO:0000313" key="1">
    <source>
        <dbReference type="EMBL" id="KAJ7632012.1"/>
    </source>
</evidence>
<dbReference type="AlphaFoldDB" id="A0AAD7BVP4"/>
<dbReference type="EMBL" id="JARKIE010000499">
    <property type="protein sequence ID" value="KAJ7632012.1"/>
    <property type="molecule type" value="Genomic_DNA"/>
</dbReference>
<reference evidence="1" key="1">
    <citation type="submission" date="2023-03" db="EMBL/GenBank/DDBJ databases">
        <title>Massive genome expansion in bonnet fungi (Mycena s.s.) driven by repeated elements and novel gene families across ecological guilds.</title>
        <authorList>
            <consortium name="Lawrence Berkeley National Laboratory"/>
            <person name="Harder C.B."/>
            <person name="Miyauchi S."/>
            <person name="Viragh M."/>
            <person name="Kuo A."/>
            <person name="Thoen E."/>
            <person name="Andreopoulos B."/>
            <person name="Lu D."/>
            <person name="Skrede I."/>
            <person name="Drula E."/>
            <person name="Henrissat B."/>
            <person name="Morin E."/>
            <person name="Kohler A."/>
            <person name="Barry K."/>
            <person name="LaButti K."/>
            <person name="Morin E."/>
            <person name="Salamov A."/>
            <person name="Lipzen A."/>
            <person name="Mereny Z."/>
            <person name="Hegedus B."/>
            <person name="Baldrian P."/>
            <person name="Stursova M."/>
            <person name="Weitz H."/>
            <person name="Taylor A."/>
            <person name="Grigoriev I.V."/>
            <person name="Nagy L.G."/>
            <person name="Martin F."/>
            <person name="Kauserud H."/>
        </authorList>
    </citation>
    <scope>NUCLEOTIDE SEQUENCE</scope>
    <source>
        <strain evidence="1">CBHHK067</strain>
    </source>
</reference>
<proteinExistence type="predicted"/>
<evidence type="ECO:0000313" key="2">
    <source>
        <dbReference type="Proteomes" id="UP001221757"/>
    </source>
</evidence>
<comment type="caution">
    <text evidence="1">The sequence shown here is derived from an EMBL/GenBank/DDBJ whole genome shotgun (WGS) entry which is preliminary data.</text>
</comment>
<dbReference type="Proteomes" id="UP001221757">
    <property type="component" value="Unassembled WGS sequence"/>
</dbReference>
<sequence>MTCARVLDTLTAAINEYPPRRNQGVNPSSHARPLILAASRDVRAVRGRVPRARRPSRRSFATPINIGPHALAWPIVVDIPQGSSRLLRVSLAIAPHEHLPAVLACILIIVNPLHTAERERVPRMHPASFAQERASGMNDAFQDLGALMRLTASSTSSAAEPEAVTFLRRSLSQLGLQMADASVTQGHGERRAALDAQLAGVLRGLTRDPGVIALVEVWGGWNRRAASVRLLLSPLFAMLMACDSAPPPVDTPPSSRAPPTIHGPRDRRVHLPSGLRVLHTPPYAPPAFSACLTRLLAEQPKTITEIASDEKVRWGWRRSWW</sequence>
<keyword evidence="2" id="KW-1185">Reference proteome</keyword>
<protein>
    <submittedName>
        <fullName evidence="1">Uncharacterized protein</fullName>
    </submittedName>
</protein>